<sequence>MFRRAVSGAARFAMFSTTAMRAKSTDAAAAPPLPSYLHHASVFESSAAAPNVLNFPADRTDAGFLENMERMNAMVSSLTEKVNAVKD</sequence>
<dbReference type="EMBL" id="CYKH01000716">
    <property type="protein sequence ID" value="CUG24721.1"/>
    <property type="molecule type" value="Genomic_DNA"/>
</dbReference>
<organism evidence="1 2">
    <name type="scientific">Bodo saltans</name>
    <name type="common">Flagellated protozoan</name>
    <dbReference type="NCBI Taxonomy" id="75058"/>
    <lineage>
        <taxon>Eukaryota</taxon>
        <taxon>Discoba</taxon>
        <taxon>Euglenozoa</taxon>
        <taxon>Kinetoplastea</taxon>
        <taxon>Metakinetoplastina</taxon>
        <taxon>Eubodonida</taxon>
        <taxon>Bodonidae</taxon>
        <taxon>Bodo</taxon>
    </lineage>
</organism>
<proteinExistence type="predicted"/>
<reference evidence="2" key="1">
    <citation type="submission" date="2015-09" db="EMBL/GenBank/DDBJ databases">
        <authorList>
            <consortium name="Pathogen Informatics"/>
        </authorList>
    </citation>
    <scope>NUCLEOTIDE SEQUENCE [LARGE SCALE GENOMIC DNA]</scope>
    <source>
        <strain evidence="2">Lake Konstanz</strain>
    </source>
</reference>
<accession>A0A0S4IYR1</accession>
<feature type="non-terminal residue" evidence="1">
    <location>
        <position position="87"/>
    </location>
</feature>
<evidence type="ECO:0000313" key="2">
    <source>
        <dbReference type="Proteomes" id="UP000051952"/>
    </source>
</evidence>
<protein>
    <submittedName>
        <fullName evidence="1">3-methylcrotonoyl-CoA carboxylase beta subunit, putative</fullName>
    </submittedName>
</protein>
<name>A0A0S4IYR1_BODSA</name>
<keyword evidence="2" id="KW-1185">Reference proteome</keyword>
<evidence type="ECO:0000313" key="1">
    <source>
        <dbReference type="EMBL" id="CUG24721.1"/>
    </source>
</evidence>
<dbReference type="Proteomes" id="UP000051952">
    <property type="component" value="Unassembled WGS sequence"/>
</dbReference>
<dbReference type="OrthoDB" id="439921at2759"/>
<dbReference type="VEuPathDB" id="TriTrypDB:BSAL_76345"/>
<dbReference type="AlphaFoldDB" id="A0A0S4IYR1"/>
<gene>
    <name evidence="1" type="ORF">BSAL_76345</name>
</gene>